<dbReference type="Pfam" id="PF01370">
    <property type="entry name" value="Epimerase"/>
    <property type="match status" value="1"/>
</dbReference>
<keyword evidence="3" id="KW-0560">Oxidoreductase</keyword>
<dbReference type="InterPro" id="IPR001509">
    <property type="entry name" value="Epimerase_deHydtase"/>
</dbReference>
<sequence>MNILILGVNGFIGHHLSKNILETTDWTVHGMDMYSNRLDDIIEHERFNFFEGDITINHDWMEYHIKKCDVILPLVAIATPATYVTNPLSVFELDFEANLPIVRACVKYKKRILFPSTSEVYGMSSDPEFHPYESNLILGPLTKPRWIYSCSKQLMDRVIAAYGQEQGLDYTLFRPFNWIGSGLDSLHTPKEGSSRVVTQFIGHIARGEPIKLVDGGKQRRSFTNVTDGVAALMKIIENKDGCASGNIYNIGNPKNDLSIRELAELMLDIAQEFPEYKPGADKVEIIEVSSEKYYGKGYQDIQTRVPWIENTRKELDWEPTMDVKDALRGIFEAYRHEVAEARALLDD</sequence>
<dbReference type="AlphaFoldDB" id="A0A3B1CAE3"/>
<dbReference type="EMBL" id="UOFZ01000137">
    <property type="protein sequence ID" value="VAX13817.1"/>
    <property type="molecule type" value="Genomic_DNA"/>
</dbReference>
<protein>
    <submittedName>
        <fullName evidence="3">UDP-glucuronic acid oxidase (UDP-4-keto-hexauronic acid decarboxylating)</fullName>
        <ecNumber evidence="3">1.1.1.305</ecNumber>
    </submittedName>
</protein>
<keyword evidence="1" id="KW-0520">NAD</keyword>
<dbReference type="GO" id="GO:0099618">
    <property type="term" value="F:UDP-glucuronate dehydrogenase activity"/>
    <property type="evidence" value="ECO:0007669"/>
    <property type="project" value="UniProtKB-EC"/>
</dbReference>
<organism evidence="3">
    <name type="scientific">hydrothermal vent metagenome</name>
    <dbReference type="NCBI Taxonomy" id="652676"/>
    <lineage>
        <taxon>unclassified sequences</taxon>
        <taxon>metagenomes</taxon>
        <taxon>ecological metagenomes</taxon>
    </lineage>
</organism>
<evidence type="ECO:0000259" key="2">
    <source>
        <dbReference type="Pfam" id="PF01370"/>
    </source>
</evidence>
<dbReference type="GO" id="GO:0016831">
    <property type="term" value="F:carboxy-lyase activity"/>
    <property type="evidence" value="ECO:0007669"/>
    <property type="project" value="InterPro"/>
</dbReference>
<dbReference type="PANTHER" id="PTHR43245:SF13">
    <property type="entry name" value="UDP-D-APIOSE_UDP-D-XYLOSE SYNTHASE 2"/>
    <property type="match status" value="1"/>
</dbReference>
<dbReference type="InterPro" id="IPR036291">
    <property type="entry name" value="NAD(P)-bd_dom_sf"/>
</dbReference>
<dbReference type="NCBIfam" id="NF008872">
    <property type="entry name" value="PRK11908.1"/>
    <property type="match status" value="1"/>
</dbReference>
<dbReference type="InterPro" id="IPR045869">
    <property type="entry name" value="Arna-like_SDR_e"/>
</dbReference>
<evidence type="ECO:0000256" key="1">
    <source>
        <dbReference type="ARBA" id="ARBA00023027"/>
    </source>
</evidence>
<name>A0A3B1CAE3_9ZZZZ</name>
<evidence type="ECO:0000313" key="3">
    <source>
        <dbReference type="EMBL" id="VAX13817.1"/>
    </source>
</evidence>
<feature type="domain" description="NAD-dependent epimerase/dehydratase" evidence="2">
    <location>
        <begin position="3"/>
        <end position="251"/>
    </location>
</feature>
<reference evidence="3" key="1">
    <citation type="submission" date="2018-06" db="EMBL/GenBank/DDBJ databases">
        <authorList>
            <person name="Zhirakovskaya E."/>
        </authorList>
    </citation>
    <scope>NUCLEOTIDE SEQUENCE</scope>
</reference>
<dbReference type="EC" id="1.1.1.305" evidence="3"/>
<dbReference type="InterPro" id="IPR050177">
    <property type="entry name" value="Lipid_A_modif_metabolic_enz"/>
</dbReference>
<accession>A0A3B1CAE3</accession>
<dbReference type="Gene3D" id="3.40.50.720">
    <property type="entry name" value="NAD(P)-binding Rossmann-like Domain"/>
    <property type="match status" value="1"/>
</dbReference>
<proteinExistence type="predicted"/>
<dbReference type="SUPFAM" id="SSF51735">
    <property type="entry name" value="NAD(P)-binding Rossmann-fold domains"/>
    <property type="match status" value="1"/>
</dbReference>
<dbReference type="PANTHER" id="PTHR43245">
    <property type="entry name" value="BIFUNCTIONAL POLYMYXIN RESISTANCE PROTEIN ARNA"/>
    <property type="match status" value="1"/>
</dbReference>
<dbReference type="CDD" id="cd05257">
    <property type="entry name" value="Arna_like_SDR_e"/>
    <property type="match status" value="1"/>
</dbReference>
<gene>
    <name evidence="3" type="ORF">MNBD_GAMMA24-575</name>
</gene>